<dbReference type="OrthoDB" id="666364at2759"/>
<sequence length="981" mass="105955">MTTLSRSLPKPRGPAVKTSKWDDSDEETDTKAKGNANVNVAAALSQQIAVRGAPPYGLRRSSGWTPRSTLDFGDGGAFPEIHISQYPLDMGRKNGQAGGGSSGATLALQTDADGTLRYDMVLTHAARDGKIIHSTIKSLKDSDIDPDADRAKPSQEEIDKITEKTKAALEKLTESRIQANQPKGVVSSTSAANAPQFVRYTPSSSSGSSVDTRIIRMVEAPIDPMEPPKFKHKKVPRAPPSPPAPVLHSPPRKVTAEEQKNWVIPPCISNWKNAKGYTIPLDKRLAADGRGIQDVQINDNFAKLGEALAIADRHAREEVKLRAEMQAKLAAKQKKEKEDKLRMLAQKAREERAGITTSSSVPVGQQGLGAAVGAYGDSDDESASESDEEVDKDKVREREEIRKERMRQREREMRMSHMGADAKAKVLSKLNSDRDISEKIALGLTQPTTSKESQFDQRLFNQSSGMSSGFAGEDSYSVYDKPLFAGSSSAAIYRPKKAVDDHQDSIPGVRTDRIERIVDGGNAEGGSGSMTRGPHKGFKGTEGGGSRDGPVQFEREEDDVFGIEDFMSTAKRGREDREDSDSKRRKSAHDITELAFQSNRPGIQSPPYAGPVEFDSEVLSAMATPATGHVDPTFIAKFGSSLEMLRSVFYAPTGQPFVIAGSGTLTWDATAANLVEPGDNVLVVNTGVFGDWFAECIGVYGGAVDSVGAAFGDRPTLAQIETALKAKKYKLITVTHVDTSSGVLNNIDEICALVKRVSPETLIALDGVCSVGAEVIKQDEWGIDVVMTGSQKALGVPPGLAVMVVSKRALDVALNRKSAPSTYFASFKKWLPIMQKYEARQPSYFATPPVQLILALHVALTQLVAAQTTLEARFSEHRAASKRVKDTLESWGLKIVPVRRECAANTLTAVYYPQGVTGAEFLPKVAAKGVLLAGGLHPEHAAKYFRVGHMNVSVMHGALNGHLDSTLNAIKAALQECGHKF</sequence>
<dbReference type="Gene3D" id="3.40.640.10">
    <property type="entry name" value="Type I PLP-dependent aspartate aminotransferase-like (Major domain)"/>
    <property type="match status" value="1"/>
</dbReference>
<reference evidence="13 14" key="1">
    <citation type="journal article" date="2019" name="Sci. Rep.">
        <title>Comparative genomics of chytrid fungi reveal insights into the obligate biotrophic and pathogenic lifestyle of Synchytrium endobioticum.</title>
        <authorList>
            <person name="van de Vossenberg B.T.L.H."/>
            <person name="Warris S."/>
            <person name="Nguyen H.D.T."/>
            <person name="van Gent-Pelzer M.P.E."/>
            <person name="Joly D.L."/>
            <person name="van de Geest H.C."/>
            <person name="Bonants P.J.M."/>
            <person name="Smith D.S."/>
            <person name="Levesque C.A."/>
            <person name="van der Lee T.A.J."/>
        </authorList>
    </citation>
    <scope>NUCLEOTIDE SEQUENCE [LARGE SCALE GENOMIC DNA]</scope>
    <source>
        <strain evidence="13 14">CBS 675.73</strain>
    </source>
</reference>
<accession>A0A507FQZ2</accession>
<dbReference type="FunFam" id="3.40.640.10:FF:000027">
    <property type="entry name" value="Serine--pyruvate aminotransferase, mitochondrial"/>
    <property type="match status" value="1"/>
</dbReference>
<evidence type="ECO:0000256" key="8">
    <source>
        <dbReference type="ARBA" id="ARBA00022898"/>
    </source>
</evidence>
<name>A0A507FQZ2_9FUNG</name>
<organism evidence="13 14">
    <name type="scientific">Chytriomyces confervae</name>
    <dbReference type="NCBI Taxonomy" id="246404"/>
    <lineage>
        <taxon>Eukaryota</taxon>
        <taxon>Fungi</taxon>
        <taxon>Fungi incertae sedis</taxon>
        <taxon>Chytridiomycota</taxon>
        <taxon>Chytridiomycota incertae sedis</taxon>
        <taxon>Chytridiomycetes</taxon>
        <taxon>Chytridiales</taxon>
        <taxon>Chytriomycetaceae</taxon>
        <taxon>Chytriomyces</taxon>
    </lineage>
</organism>
<dbReference type="InterPro" id="IPR015424">
    <property type="entry name" value="PyrdxlP-dep_Trfase"/>
</dbReference>
<evidence type="ECO:0000256" key="5">
    <source>
        <dbReference type="ARBA" id="ARBA00022160"/>
    </source>
</evidence>
<evidence type="ECO:0000256" key="3">
    <source>
        <dbReference type="ARBA" id="ARBA00010197"/>
    </source>
</evidence>
<evidence type="ECO:0000256" key="2">
    <source>
        <dbReference type="ARBA" id="ARBA00009236"/>
    </source>
</evidence>
<dbReference type="GO" id="GO:0005681">
    <property type="term" value="C:spliceosomal complex"/>
    <property type="evidence" value="ECO:0007669"/>
    <property type="project" value="InterPro"/>
</dbReference>
<dbReference type="STRING" id="246404.A0A507FQZ2"/>
<evidence type="ECO:0000256" key="7">
    <source>
        <dbReference type="ARBA" id="ARBA00022679"/>
    </source>
</evidence>
<feature type="compositionally biased region" description="Basic and acidic residues" evidence="10">
    <location>
        <begin position="391"/>
        <end position="401"/>
    </location>
</feature>
<comment type="similarity">
    <text evidence="3">Belongs to the SNW family.</text>
</comment>
<keyword evidence="14" id="KW-1185">Reference proteome</keyword>
<evidence type="ECO:0000313" key="14">
    <source>
        <dbReference type="Proteomes" id="UP000320333"/>
    </source>
</evidence>
<dbReference type="InterPro" id="IPR000192">
    <property type="entry name" value="Aminotrans_V_dom"/>
</dbReference>
<dbReference type="InterPro" id="IPR020578">
    <property type="entry name" value="Aminotrans_V_PyrdxlP_BS"/>
</dbReference>
<evidence type="ECO:0000256" key="6">
    <source>
        <dbReference type="ARBA" id="ARBA00022576"/>
    </source>
</evidence>
<keyword evidence="7" id="KW-0808">Transferase</keyword>
<dbReference type="Pfam" id="PF02731">
    <property type="entry name" value="SKIP_SNW"/>
    <property type="match status" value="1"/>
</dbReference>
<feature type="compositionally biased region" description="Low complexity" evidence="10">
    <location>
        <begin position="361"/>
        <end position="376"/>
    </location>
</feature>
<protein>
    <recommendedName>
        <fullName evidence="5">Pre-mRNA-processing protein 45</fullName>
        <ecNumber evidence="4">2.6.1.44</ecNumber>
    </recommendedName>
</protein>
<feature type="region of interest" description="Disordered" evidence="10">
    <location>
        <begin position="1"/>
        <end position="34"/>
    </location>
</feature>
<evidence type="ECO:0000256" key="9">
    <source>
        <dbReference type="RuleBase" id="RU004504"/>
    </source>
</evidence>
<dbReference type="InterPro" id="IPR004015">
    <property type="entry name" value="SKI-int_prot_SKIP_SNW-dom"/>
</dbReference>
<feature type="domain" description="SKI-interacting protein SKIP SNW" evidence="12">
    <location>
        <begin position="196"/>
        <end position="352"/>
    </location>
</feature>
<proteinExistence type="inferred from homology"/>
<evidence type="ECO:0000259" key="12">
    <source>
        <dbReference type="Pfam" id="PF02731"/>
    </source>
</evidence>
<evidence type="ECO:0000313" key="13">
    <source>
        <dbReference type="EMBL" id="TPX77726.1"/>
    </source>
</evidence>
<comment type="cofactor">
    <cofactor evidence="1 9">
        <name>pyridoxal 5'-phosphate</name>
        <dbReference type="ChEBI" id="CHEBI:597326"/>
    </cofactor>
</comment>
<keyword evidence="6" id="KW-0032">Aminotransferase</keyword>
<dbReference type="InterPro" id="IPR015422">
    <property type="entry name" value="PyrdxlP-dep_Trfase_small"/>
</dbReference>
<keyword evidence="8" id="KW-0663">Pyridoxal phosphate</keyword>
<dbReference type="FunFam" id="3.90.1150.10:FF:000049">
    <property type="entry name" value="Alanine-glyoxylate aminotransferase 1"/>
    <property type="match status" value="1"/>
</dbReference>
<dbReference type="SUPFAM" id="SSF53383">
    <property type="entry name" value="PLP-dependent transferases"/>
    <property type="match status" value="1"/>
</dbReference>
<dbReference type="Gene3D" id="3.90.1150.10">
    <property type="entry name" value="Aspartate Aminotransferase, domain 1"/>
    <property type="match status" value="1"/>
</dbReference>
<comment type="similarity">
    <text evidence="2">Belongs to the class-V pyridoxal-phosphate-dependent aminotransferase family.</text>
</comment>
<dbReference type="PANTHER" id="PTHR12096">
    <property type="entry name" value="NUCLEAR PROTEIN SKIP-RELATED"/>
    <property type="match status" value="1"/>
</dbReference>
<feature type="region of interest" description="Disordered" evidence="10">
    <location>
        <begin position="350"/>
        <end position="401"/>
    </location>
</feature>
<dbReference type="GO" id="GO:0008453">
    <property type="term" value="F:alanine-glyoxylate transaminase activity"/>
    <property type="evidence" value="ECO:0007669"/>
    <property type="project" value="UniProtKB-EC"/>
</dbReference>
<dbReference type="Pfam" id="PF00266">
    <property type="entry name" value="Aminotran_5"/>
    <property type="match status" value="1"/>
</dbReference>
<comment type="caution">
    <text evidence="13">The sequence shown here is derived from an EMBL/GenBank/DDBJ whole genome shotgun (WGS) entry which is preliminary data.</text>
</comment>
<feature type="compositionally biased region" description="Basic and acidic residues" evidence="10">
    <location>
        <begin position="572"/>
        <end position="591"/>
    </location>
</feature>
<dbReference type="EMBL" id="QEAP01000015">
    <property type="protein sequence ID" value="TPX77726.1"/>
    <property type="molecule type" value="Genomic_DNA"/>
</dbReference>
<feature type="compositionally biased region" description="Acidic residues" evidence="10">
    <location>
        <begin position="377"/>
        <end position="390"/>
    </location>
</feature>
<dbReference type="EC" id="2.6.1.44" evidence="4"/>
<evidence type="ECO:0000259" key="11">
    <source>
        <dbReference type="Pfam" id="PF00266"/>
    </source>
</evidence>
<evidence type="ECO:0000256" key="10">
    <source>
        <dbReference type="SAM" id="MobiDB-lite"/>
    </source>
</evidence>
<dbReference type="AlphaFoldDB" id="A0A507FQZ2"/>
<dbReference type="PROSITE" id="PS00595">
    <property type="entry name" value="AA_TRANSFER_CLASS_5"/>
    <property type="match status" value="1"/>
</dbReference>
<gene>
    <name evidence="13" type="ORF">CcCBS67573_g00998</name>
</gene>
<dbReference type="Proteomes" id="UP000320333">
    <property type="component" value="Unassembled WGS sequence"/>
</dbReference>
<feature type="domain" description="Aminotransferase class V" evidence="11">
    <location>
        <begin position="662"/>
        <end position="938"/>
    </location>
</feature>
<feature type="region of interest" description="Disordered" evidence="10">
    <location>
        <begin position="519"/>
        <end position="591"/>
    </location>
</feature>
<evidence type="ECO:0000256" key="1">
    <source>
        <dbReference type="ARBA" id="ARBA00001933"/>
    </source>
</evidence>
<dbReference type="InterPro" id="IPR015421">
    <property type="entry name" value="PyrdxlP-dep_Trfase_major"/>
</dbReference>
<feature type="region of interest" description="Disordered" evidence="10">
    <location>
        <begin position="223"/>
        <end position="253"/>
    </location>
</feature>
<evidence type="ECO:0000256" key="4">
    <source>
        <dbReference type="ARBA" id="ARBA00013049"/>
    </source>
</evidence>
<dbReference type="InterPro" id="IPR017862">
    <property type="entry name" value="SKI-int_prot_SKIP"/>
</dbReference>
<dbReference type="GO" id="GO:0000398">
    <property type="term" value="P:mRNA splicing, via spliceosome"/>
    <property type="evidence" value="ECO:0007669"/>
    <property type="project" value="InterPro"/>
</dbReference>